<evidence type="ECO:0000313" key="2">
    <source>
        <dbReference type="Proteomes" id="UP000886523"/>
    </source>
</evidence>
<dbReference type="CDD" id="cd12148">
    <property type="entry name" value="fungal_TF_MHR"/>
    <property type="match status" value="1"/>
</dbReference>
<evidence type="ECO:0000313" key="1">
    <source>
        <dbReference type="EMBL" id="KAF9519713.1"/>
    </source>
</evidence>
<dbReference type="AlphaFoldDB" id="A0A9P6E1Q9"/>
<organism evidence="1 2">
    <name type="scientific">Hydnum rufescens UP504</name>
    <dbReference type="NCBI Taxonomy" id="1448309"/>
    <lineage>
        <taxon>Eukaryota</taxon>
        <taxon>Fungi</taxon>
        <taxon>Dikarya</taxon>
        <taxon>Basidiomycota</taxon>
        <taxon>Agaricomycotina</taxon>
        <taxon>Agaricomycetes</taxon>
        <taxon>Cantharellales</taxon>
        <taxon>Hydnaceae</taxon>
        <taxon>Hydnum</taxon>
    </lineage>
</organism>
<protein>
    <recommendedName>
        <fullName evidence="3">Transcription factor domain-containing protein</fullName>
    </recommendedName>
</protein>
<accession>A0A9P6E1Q9</accession>
<gene>
    <name evidence="1" type="ORF">BS47DRAFT_1465401</name>
</gene>
<dbReference type="OrthoDB" id="2123952at2759"/>
<keyword evidence="2" id="KW-1185">Reference proteome</keyword>
<sequence length="522" mass="59957">MLNQPSVEFTRQLWWESLTRRYGGPRALAPRRIMEDLSHLFRVSNYFVAFINVPLFFSTFYDLNQRDHVQPSLVLAMLALSTMLQSSDRGLGQTGRLKALELRDLAQSHFDMSLNSGWITPGLAQAALLMVLFEISCHPTHSESRVRSTLSLLDSLILALGLIDLDKEEYSMTTFSPSSVPSRPALFSDHLGQAAIDQAATKRGCSCTHFQLSSTSPSSQKTSPFWVASPGWSEKWNVVETRREEQRRLVWSALTVISGHLSYNNSVRRASQKFDIAKPWNFKVLLPAEKLYGPPQMQDDFAAKHSIWALHTRCHMLYTSCLSVHHDESISEYDKGQFAVQAWLESERIERMLNTHTCDLERPTPFRTLYHLSTADTYHIRTCASRSAFRWVLLMHYCSSSGDPHFNRDKAMLWLNHQKDIVQHFIPALPRVTGLKDNVLATRPYFTFWFHDQLAQYLDIWRQDPTLRIALDLCVQLLPPVEYLMTLFPSNYPRQRYKVLHQRLVDACILAGIPPPSPPSYI</sequence>
<evidence type="ECO:0008006" key="3">
    <source>
        <dbReference type="Google" id="ProtNLM"/>
    </source>
</evidence>
<comment type="caution">
    <text evidence="1">The sequence shown here is derived from an EMBL/GenBank/DDBJ whole genome shotgun (WGS) entry which is preliminary data.</text>
</comment>
<reference evidence="1" key="1">
    <citation type="journal article" date="2020" name="Nat. Commun.">
        <title>Large-scale genome sequencing of mycorrhizal fungi provides insights into the early evolution of symbiotic traits.</title>
        <authorList>
            <person name="Miyauchi S."/>
            <person name="Kiss E."/>
            <person name="Kuo A."/>
            <person name="Drula E."/>
            <person name="Kohler A."/>
            <person name="Sanchez-Garcia M."/>
            <person name="Morin E."/>
            <person name="Andreopoulos B."/>
            <person name="Barry K.W."/>
            <person name="Bonito G."/>
            <person name="Buee M."/>
            <person name="Carver A."/>
            <person name="Chen C."/>
            <person name="Cichocki N."/>
            <person name="Clum A."/>
            <person name="Culley D."/>
            <person name="Crous P.W."/>
            <person name="Fauchery L."/>
            <person name="Girlanda M."/>
            <person name="Hayes R.D."/>
            <person name="Keri Z."/>
            <person name="LaButti K."/>
            <person name="Lipzen A."/>
            <person name="Lombard V."/>
            <person name="Magnuson J."/>
            <person name="Maillard F."/>
            <person name="Murat C."/>
            <person name="Nolan M."/>
            <person name="Ohm R.A."/>
            <person name="Pangilinan J."/>
            <person name="Pereira M.F."/>
            <person name="Perotto S."/>
            <person name="Peter M."/>
            <person name="Pfister S."/>
            <person name="Riley R."/>
            <person name="Sitrit Y."/>
            <person name="Stielow J.B."/>
            <person name="Szollosi G."/>
            <person name="Zifcakova L."/>
            <person name="Stursova M."/>
            <person name="Spatafora J.W."/>
            <person name="Tedersoo L."/>
            <person name="Vaario L.M."/>
            <person name="Yamada A."/>
            <person name="Yan M."/>
            <person name="Wang P."/>
            <person name="Xu J."/>
            <person name="Bruns T."/>
            <person name="Baldrian P."/>
            <person name="Vilgalys R."/>
            <person name="Dunand C."/>
            <person name="Henrissat B."/>
            <person name="Grigoriev I.V."/>
            <person name="Hibbett D."/>
            <person name="Nagy L.G."/>
            <person name="Martin F.M."/>
        </authorList>
    </citation>
    <scope>NUCLEOTIDE SEQUENCE</scope>
    <source>
        <strain evidence="1">UP504</strain>
    </source>
</reference>
<name>A0A9P6E1Q9_9AGAM</name>
<dbReference type="EMBL" id="MU128916">
    <property type="protein sequence ID" value="KAF9519713.1"/>
    <property type="molecule type" value="Genomic_DNA"/>
</dbReference>
<proteinExistence type="predicted"/>
<dbReference type="Proteomes" id="UP000886523">
    <property type="component" value="Unassembled WGS sequence"/>
</dbReference>